<feature type="domain" description="Oberon-like PHD finger" evidence="6">
    <location>
        <begin position="171"/>
        <end position="291"/>
    </location>
</feature>
<dbReference type="GO" id="GO:0005634">
    <property type="term" value="C:nucleus"/>
    <property type="evidence" value="ECO:0007669"/>
    <property type="project" value="UniProtKB-SubCell"/>
</dbReference>
<keyword evidence="4" id="KW-0862">Zinc</keyword>
<evidence type="ECO:0000313" key="10">
    <source>
        <dbReference type="Proteomes" id="UP000236630"/>
    </source>
</evidence>
<dbReference type="EMBL" id="BDQV01000014">
    <property type="protein sequence ID" value="GAY41480.1"/>
    <property type="molecule type" value="Genomic_DNA"/>
</dbReference>
<keyword evidence="10" id="KW-1185">Reference proteome</keyword>
<dbReference type="Pfam" id="PF23376">
    <property type="entry name" value="Fn3_VIN3"/>
    <property type="match status" value="1"/>
</dbReference>
<dbReference type="AlphaFoldDB" id="A0A2H5NMU2"/>
<evidence type="ECO:0000256" key="4">
    <source>
        <dbReference type="ARBA" id="ARBA00022833"/>
    </source>
</evidence>
<name>A0A2H5NMU2_CITUN</name>
<comment type="subcellular location">
    <subcellularLocation>
        <location evidence="1">Nucleus</location>
    </subcellularLocation>
</comment>
<evidence type="ECO:0000256" key="3">
    <source>
        <dbReference type="ARBA" id="ARBA00022771"/>
    </source>
</evidence>
<keyword evidence="5" id="KW-0539">Nucleus</keyword>
<comment type="caution">
    <text evidence="9">The sequence shown here is derived from an EMBL/GenBank/DDBJ whole genome shotgun (WGS) entry which is preliminary data.</text>
</comment>
<sequence length="650" mass="73309">MREAEEGFSGMNSMFSVFFFSNAWVYLHVVQEVWRSALRILLLSGFVLDPAKCSRLSLEEKRELVHEIAQWSKDAPEILSSFSRRELLEIICAEMGKERKYSGYTKFRMIEHLLKLVSRKCKTNDPDASCLAKTQADFKRKRQEEPIPELSRDQDNVSVESEAKLVKIQLCENAACRAVLGLGDAFCKRCSCCICHEYDDNKDPSLWLTCGSSASDEKDSCGMSCHLECALKDERTGIVKIGSSTKLDGSYCCISCGKINGLMRTWRRQLLVAKETRRVDELCLRISLGHKILLGTELFKEVQKTVETALQILTNEVGPLNLLCTKMARGIVNRLACGAKVQKFCASAVEALDSMFVVDTCPSDIVKKEPASCQIRFEESSSTSVIIALEYEDRLLEDFSGCRLWHRKSTVKDYPDNPTFIVLRPEKRFLVTDLDPSTEYFCKVSLTSGTGVFGVWESKWITPASDSSSAAAKVKHRKRERAKISQVHSHVESTNSSSLKLASSERRANLSLSLANVKKSKHEGLYSLPPPLLSPKSISPSTPCKSDGMRQKLTSCCEKKPEESDYDYSVRVVKWLEHKGHIDEHFRVKFLTWFSLKATMQERRVVSVFVDAFIDDPPSLAGQLIHTFMDEIGCEQKQAPGNGFCTRLWH</sequence>
<evidence type="ECO:0000259" key="7">
    <source>
        <dbReference type="Pfam" id="PF23376"/>
    </source>
</evidence>
<feature type="domain" description="VIN3-like fibronectin type-III" evidence="7">
    <location>
        <begin position="375"/>
        <end position="460"/>
    </location>
</feature>
<dbReference type="Pfam" id="PF07227">
    <property type="entry name" value="PHD_Oberon"/>
    <property type="match status" value="1"/>
</dbReference>
<reference evidence="9 10" key="1">
    <citation type="journal article" date="2017" name="Front. Genet.">
        <title>Draft sequencing of the heterozygous diploid genome of Satsuma (Citrus unshiu Marc.) using a hybrid assembly approach.</title>
        <authorList>
            <person name="Shimizu T."/>
            <person name="Tanizawa Y."/>
            <person name="Mochizuki T."/>
            <person name="Nagasaki H."/>
            <person name="Yoshioka T."/>
            <person name="Toyoda A."/>
            <person name="Fujiyama A."/>
            <person name="Kaminuma E."/>
            <person name="Nakamura Y."/>
        </authorList>
    </citation>
    <scope>NUCLEOTIDE SEQUENCE [LARGE SCALE GENOMIC DNA]</scope>
    <source>
        <strain evidence="10">cv. Miyagawa wase</strain>
    </source>
</reference>
<feature type="domain" description="VIN3-like C-terminal" evidence="8">
    <location>
        <begin position="563"/>
        <end position="636"/>
    </location>
</feature>
<dbReference type="InterPro" id="IPR056990">
    <property type="entry name" value="VIN3-like_C"/>
</dbReference>
<dbReference type="GO" id="GO:0040029">
    <property type="term" value="P:epigenetic regulation of gene expression"/>
    <property type="evidence" value="ECO:0007669"/>
    <property type="project" value="InterPro"/>
</dbReference>
<gene>
    <name evidence="9" type="ORF">CUMW_059770</name>
</gene>
<dbReference type="CDD" id="cd15521">
    <property type="entry name" value="PHD_VIN3_plant"/>
    <property type="match status" value="1"/>
</dbReference>
<dbReference type="InterPro" id="IPR032881">
    <property type="entry name" value="Oberon-like_PHD"/>
</dbReference>
<accession>A0A2H5NMU2</accession>
<keyword evidence="3" id="KW-0863">Zinc-finger</keyword>
<dbReference type="PANTHER" id="PTHR46286:SF6">
    <property type="entry name" value="OS08G0220600 PROTEIN"/>
    <property type="match status" value="1"/>
</dbReference>
<protein>
    <submittedName>
        <fullName evidence="9">Uncharacterized protein</fullName>
    </submittedName>
</protein>
<dbReference type="Proteomes" id="UP000236630">
    <property type="component" value="Unassembled WGS sequence"/>
</dbReference>
<evidence type="ECO:0000256" key="5">
    <source>
        <dbReference type="ARBA" id="ARBA00023242"/>
    </source>
</evidence>
<dbReference type="InterPro" id="IPR044514">
    <property type="entry name" value="VIN3-like"/>
</dbReference>
<evidence type="ECO:0000259" key="6">
    <source>
        <dbReference type="Pfam" id="PF07227"/>
    </source>
</evidence>
<proteinExistence type="predicted"/>
<dbReference type="GO" id="GO:0010048">
    <property type="term" value="P:vernalization response"/>
    <property type="evidence" value="ECO:0007669"/>
    <property type="project" value="InterPro"/>
</dbReference>
<keyword evidence="2" id="KW-0479">Metal-binding</keyword>
<evidence type="ECO:0000259" key="8">
    <source>
        <dbReference type="Pfam" id="PF23380"/>
    </source>
</evidence>
<organism evidence="9 10">
    <name type="scientific">Citrus unshiu</name>
    <name type="common">Satsuma mandarin</name>
    <name type="synonym">Citrus nobilis var. unshiu</name>
    <dbReference type="NCBI Taxonomy" id="55188"/>
    <lineage>
        <taxon>Eukaryota</taxon>
        <taxon>Viridiplantae</taxon>
        <taxon>Streptophyta</taxon>
        <taxon>Embryophyta</taxon>
        <taxon>Tracheophyta</taxon>
        <taxon>Spermatophyta</taxon>
        <taxon>Magnoliopsida</taxon>
        <taxon>eudicotyledons</taxon>
        <taxon>Gunneridae</taxon>
        <taxon>Pentapetalae</taxon>
        <taxon>rosids</taxon>
        <taxon>malvids</taxon>
        <taxon>Sapindales</taxon>
        <taxon>Rutaceae</taxon>
        <taxon>Aurantioideae</taxon>
        <taxon>Citrus</taxon>
    </lineage>
</organism>
<dbReference type="InterPro" id="IPR058585">
    <property type="entry name" value="Fn3_VIN3"/>
</dbReference>
<dbReference type="STRING" id="55188.A0A2H5NMU2"/>
<evidence type="ECO:0000256" key="1">
    <source>
        <dbReference type="ARBA" id="ARBA00004123"/>
    </source>
</evidence>
<evidence type="ECO:0000313" key="9">
    <source>
        <dbReference type="EMBL" id="GAY41480.1"/>
    </source>
</evidence>
<dbReference type="Pfam" id="PF23380">
    <property type="entry name" value="VIN3_C"/>
    <property type="match status" value="1"/>
</dbReference>
<dbReference type="GO" id="GO:0008270">
    <property type="term" value="F:zinc ion binding"/>
    <property type="evidence" value="ECO:0007669"/>
    <property type="project" value="UniProtKB-KW"/>
</dbReference>
<dbReference type="PANTHER" id="PTHR46286">
    <property type="entry name" value="VIN3-LIKE PROTEIN 2-RELATED"/>
    <property type="match status" value="1"/>
</dbReference>
<evidence type="ECO:0000256" key="2">
    <source>
        <dbReference type="ARBA" id="ARBA00022723"/>
    </source>
</evidence>